<keyword evidence="2" id="KW-1185">Reference proteome</keyword>
<name>A0ABT9VFK9_9BACI</name>
<comment type="caution">
    <text evidence="1">The sequence shown here is derived from an EMBL/GenBank/DDBJ whole genome shotgun (WGS) entry which is preliminary data.</text>
</comment>
<organism evidence="1 2">
    <name type="scientific">Alkalibacillus salilacus</name>
    <dbReference type="NCBI Taxonomy" id="284582"/>
    <lineage>
        <taxon>Bacteria</taxon>
        <taxon>Bacillati</taxon>
        <taxon>Bacillota</taxon>
        <taxon>Bacilli</taxon>
        <taxon>Bacillales</taxon>
        <taxon>Bacillaceae</taxon>
        <taxon>Alkalibacillus</taxon>
    </lineage>
</organism>
<sequence>MQQLIFEEKWDKTIAEEDRTWIESQFENISFDDHSGISFTVLNHAFNHRNHLLVTALVHNCTDQPVTIKDQSMTWGTQATGTFTLPVAIDANYSMPWTFIFTDYSNEIDQDAELNMISTN</sequence>
<protein>
    <submittedName>
        <fullName evidence="1">SLAP domain-containing protein</fullName>
    </submittedName>
</protein>
<dbReference type="InterPro" id="IPR030910">
    <property type="entry name" value="SLAP_dom"/>
</dbReference>
<dbReference type="RefSeq" id="WP_306976427.1">
    <property type="nucleotide sequence ID" value="NZ_JAUSTQ010000006.1"/>
</dbReference>
<dbReference type="EMBL" id="JAUSTQ010000006">
    <property type="protein sequence ID" value="MDQ0159723.1"/>
    <property type="molecule type" value="Genomic_DNA"/>
</dbReference>
<evidence type="ECO:0000313" key="1">
    <source>
        <dbReference type="EMBL" id="MDQ0159723.1"/>
    </source>
</evidence>
<reference evidence="1 2" key="1">
    <citation type="submission" date="2023-07" db="EMBL/GenBank/DDBJ databases">
        <title>Genomic Encyclopedia of Type Strains, Phase IV (KMG-IV): sequencing the most valuable type-strain genomes for metagenomic binning, comparative biology and taxonomic classification.</title>
        <authorList>
            <person name="Goeker M."/>
        </authorList>
    </citation>
    <scope>NUCLEOTIDE SEQUENCE [LARGE SCALE GENOMIC DNA]</scope>
    <source>
        <strain evidence="1 2">DSM 16460</strain>
    </source>
</reference>
<dbReference type="NCBIfam" id="TIGR04398">
    <property type="entry name" value="SLAP_DUP"/>
    <property type="match status" value="1"/>
</dbReference>
<dbReference type="Proteomes" id="UP001224359">
    <property type="component" value="Unassembled WGS sequence"/>
</dbReference>
<evidence type="ECO:0000313" key="2">
    <source>
        <dbReference type="Proteomes" id="UP001224359"/>
    </source>
</evidence>
<accession>A0ABT9VFK9</accession>
<proteinExistence type="predicted"/>
<gene>
    <name evidence="1" type="ORF">J2S77_001709</name>
</gene>